<name>A0A6A6XJU9_9PLEO</name>
<dbReference type="Proteomes" id="UP000799757">
    <property type="component" value="Unassembled WGS sequence"/>
</dbReference>
<feature type="compositionally biased region" description="Low complexity" evidence="1">
    <location>
        <begin position="213"/>
        <end position="239"/>
    </location>
</feature>
<feature type="region of interest" description="Disordered" evidence="1">
    <location>
        <begin position="1"/>
        <end position="278"/>
    </location>
</feature>
<dbReference type="EMBL" id="MU001821">
    <property type="protein sequence ID" value="KAF2796810.1"/>
    <property type="molecule type" value="Genomic_DNA"/>
</dbReference>
<keyword evidence="3" id="KW-1185">Reference proteome</keyword>
<gene>
    <name evidence="2" type="ORF">K505DRAFT_334823</name>
</gene>
<organism evidence="2 3">
    <name type="scientific">Melanomma pulvis-pyrius CBS 109.77</name>
    <dbReference type="NCBI Taxonomy" id="1314802"/>
    <lineage>
        <taxon>Eukaryota</taxon>
        <taxon>Fungi</taxon>
        <taxon>Dikarya</taxon>
        <taxon>Ascomycota</taxon>
        <taxon>Pezizomycotina</taxon>
        <taxon>Dothideomycetes</taxon>
        <taxon>Pleosporomycetidae</taxon>
        <taxon>Pleosporales</taxon>
        <taxon>Melanommataceae</taxon>
        <taxon>Melanomma</taxon>
    </lineage>
</organism>
<evidence type="ECO:0000313" key="2">
    <source>
        <dbReference type="EMBL" id="KAF2796810.1"/>
    </source>
</evidence>
<reference evidence="2" key="1">
    <citation type="journal article" date="2020" name="Stud. Mycol.">
        <title>101 Dothideomycetes genomes: a test case for predicting lifestyles and emergence of pathogens.</title>
        <authorList>
            <person name="Haridas S."/>
            <person name="Albert R."/>
            <person name="Binder M."/>
            <person name="Bloem J."/>
            <person name="Labutti K."/>
            <person name="Salamov A."/>
            <person name="Andreopoulos B."/>
            <person name="Baker S."/>
            <person name="Barry K."/>
            <person name="Bills G."/>
            <person name="Bluhm B."/>
            <person name="Cannon C."/>
            <person name="Castanera R."/>
            <person name="Culley D."/>
            <person name="Daum C."/>
            <person name="Ezra D."/>
            <person name="Gonzalez J."/>
            <person name="Henrissat B."/>
            <person name="Kuo A."/>
            <person name="Liang C."/>
            <person name="Lipzen A."/>
            <person name="Lutzoni F."/>
            <person name="Magnuson J."/>
            <person name="Mondo S."/>
            <person name="Nolan M."/>
            <person name="Ohm R."/>
            <person name="Pangilinan J."/>
            <person name="Park H.-J."/>
            <person name="Ramirez L."/>
            <person name="Alfaro M."/>
            <person name="Sun H."/>
            <person name="Tritt A."/>
            <person name="Yoshinaga Y."/>
            <person name="Zwiers L.-H."/>
            <person name="Turgeon B."/>
            <person name="Goodwin S."/>
            <person name="Spatafora J."/>
            <person name="Crous P."/>
            <person name="Grigoriev I."/>
        </authorList>
    </citation>
    <scope>NUCLEOTIDE SEQUENCE</scope>
    <source>
        <strain evidence="2">CBS 109.77</strain>
    </source>
</reference>
<feature type="compositionally biased region" description="Polar residues" evidence="1">
    <location>
        <begin position="1"/>
        <end position="12"/>
    </location>
</feature>
<protein>
    <submittedName>
        <fullName evidence="2">Uncharacterized protein</fullName>
    </submittedName>
</protein>
<accession>A0A6A6XJU9</accession>
<evidence type="ECO:0000256" key="1">
    <source>
        <dbReference type="SAM" id="MobiDB-lite"/>
    </source>
</evidence>
<sequence>MTSRSVPVQNVLPSRQLPRTPTSSSRPSNLLTSPKTWSTKTPAPPMTPSRFAPHITRRSTARSLPRPTATTQRLAPAHGITNGAHSISLGSLRGSALPSSPRFSQLPRGTPKSNSSQPRPGARKRSLSIASVLSTPPTNSDARTQQRVSASPVTPLSPSNLDASPSRKSQKYPSHAPPESQTETDRSGFKPLSLRSRIPVLARDQGNPRRSIAASAPSRTSVPSSSLPRPRLSTPALRTAGRTAGSRLRAPGAPTLRIDSSRDDGNEVAPQFPEEGDEHSLNMIVYTAPLANDGTSQMDPEEEALWQAVMDSREDKPVVYSLG</sequence>
<evidence type="ECO:0000313" key="3">
    <source>
        <dbReference type="Proteomes" id="UP000799757"/>
    </source>
</evidence>
<proteinExistence type="predicted"/>
<feature type="compositionally biased region" description="Low complexity" evidence="1">
    <location>
        <begin position="13"/>
        <end position="34"/>
    </location>
</feature>
<dbReference type="AlphaFoldDB" id="A0A6A6XJU9"/>
<feature type="compositionally biased region" description="Polar residues" evidence="1">
    <location>
        <begin position="128"/>
        <end position="167"/>
    </location>
</feature>